<dbReference type="EMBL" id="JBJKTR010000001">
    <property type="protein sequence ID" value="KAL3379478.1"/>
    <property type="molecule type" value="Genomic_DNA"/>
</dbReference>
<dbReference type="Gene3D" id="3.80.10.10">
    <property type="entry name" value="Ribonuclease Inhibitor"/>
    <property type="match status" value="4"/>
</dbReference>
<keyword evidence="3" id="KW-1003">Cell membrane</keyword>
<dbReference type="InterPro" id="IPR003591">
    <property type="entry name" value="Leu-rich_rpt_typical-subtyp"/>
</dbReference>
<evidence type="ECO:0000256" key="5">
    <source>
        <dbReference type="ARBA" id="ARBA00022692"/>
    </source>
</evidence>
<proteinExistence type="inferred from homology"/>
<dbReference type="SUPFAM" id="SSF52058">
    <property type="entry name" value="L domain-like"/>
    <property type="match status" value="2"/>
</dbReference>
<dbReference type="InterPro" id="IPR046956">
    <property type="entry name" value="RLP23-like"/>
</dbReference>
<evidence type="ECO:0000313" key="14">
    <source>
        <dbReference type="EMBL" id="KAL3379478.1"/>
    </source>
</evidence>
<evidence type="ECO:0000256" key="3">
    <source>
        <dbReference type="ARBA" id="ARBA00022475"/>
    </source>
</evidence>
<feature type="domain" description="Leucine-rich repeat-containing N-terminal plant-type" evidence="13">
    <location>
        <begin position="30"/>
        <end position="76"/>
    </location>
</feature>
<feature type="transmembrane region" description="Helical" evidence="11">
    <location>
        <begin position="778"/>
        <end position="802"/>
    </location>
</feature>
<dbReference type="Pfam" id="PF08263">
    <property type="entry name" value="LRRNT_2"/>
    <property type="match status" value="1"/>
</dbReference>
<evidence type="ECO:0000259" key="13">
    <source>
        <dbReference type="Pfam" id="PF08263"/>
    </source>
</evidence>
<keyword evidence="15" id="KW-1185">Reference proteome</keyword>
<evidence type="ECO:0000256" key="11">
    <source>
        <dbReference type="SAM" id="Phobius"/>
    </source>
</evidence>
<dbReference type="InterPro" id="IPR013210">
    <property type="entry name" value="LRR_N_plant-typ"/>
</dbReference>
<feature type="chain" id="PRO_5044859371" description="Leucine-rich repeat-containing N-terminal plant-type domain-containing protein" evidence="12">
    <location>
        <begin position="22"/>
        <end position="832"/>
    </location>
</feature>
<dbReference type="Proteomes" id="UP001627284">
    <property type="component" value="Unassembled WGS sequence"/>
</dbReference>
<comment type="subcellular location">
    <subcellularLocation>
        <location evidence="1">Cell membrane</location>
        <topology evidence="1">Single-pass type I membrane protein</topology>
    </subcellularLocation>
</comment>
<sequence>MGIGKLALFLLYAFLCQLVFSSSLPHLCPNDQALALLQFNNTFTINLDASSSGYYPKRVKWNRSTDCCSWDGVKCDETTGQVIELDLSSSQLLGSHISPKFGELSSLTHLDLSYSSFTGIIPAEISRLSKLHVLSIESDSYDLRFVPHNLELLLKNLTQLRELDFEGVNISSTIPLNFSSYLTNLHLRDTHLYGTLPEGVLHLSNLEALDLASNPQLTVRFPTTKWNSSASLMRLYLSGVNATGRIPESFGHLTSLRILVLFSCNLSGSIPKPLWNLTNIEKLDLDDNHLEGPISDFFRFGKISWLSLRNNNFNGQLEFLSFNKSWTQLEMLDFSSNSLTGPIPSNVSGLQNLQSLLLSSNHLNGTIPSWIFSLPLLGELDLSDNHFSGNIQEFKSKTLHRVSLKQNQLEGPIPKSLLNQRDLYILRLSHNNLSGQISSTICDLKTLEVLDLGSNNLEGAIPICLGEMSELWVLDVSNNSLSGTINTNFSIGNHLMVIKFDRNKLEGKVPQSLINCKSLEVLDLGNNELNDTFPKWLRALPNLKILRLRSNKFFGPIKDSSTYKFAQIRIIDLSSNGFSGDLPLRLFEYFEAMKIISESSGTREYVADMNYVYYTNSFIVTTKGLDLELPRVLTTNIIIDLSRNRFEGNIPSIIGDLVGLRTLNLSHNRLEGHIPASLHQLSVLESLDLSSNKISGEIPQQLASLTSLEVLNLSHNHLVGCIPRGKQFDTFENSSYLGNDGLCGLPLSKDCGGDEGVPQATTPYGLDQEEEEGDSSIISWQAVFMGYGCGLVIGLSIIYIMLSTQYPAWFSRMDVQLEHKILTRMKKHKKRH</sequence>
<comment type="similarity">
    <text evidence="2">Belongs to the RLP family.</text>
</comment>
<keyword evidence="8 11" id="KW-1133">Transmembrane helix</keyword>
<comment type="caution">
    <text evidence="14">The sequence shown here is derived from an EMBL/GenBank/DDBJ whole genome shotgun (WGS) entry which is preliminary data.</text>
</comment>
<feature type="signal peptide" evidence="12">
    <location>
        <begin position="1"/>
        <end position="21"/>
    </location>
</feature>
<evidence type="ECO:0000256" key="2">
    <source>
        <dbReference type="ARBA" id="ARBA00009592"/>
    </source>
</evidence>
<dbReference type="GO" id="GO:0005886">
    <property type="term" value="C:plasma membrane"/>
    <property type="evidence" value="ECO:0007669"/>
    <property type="project" value="UniProtKB-SubCell"/>
</dbReference>
<evidence type="ECO:0000256" key="8">
    <source>
        <dbReference type="ARBA" id="ARBA00022989"/>
    </source>
</evidence>
<keyword evidence="7" id="KW-0677">Repeat</keyword>
<keyword evidence="10" id="KW-0325">Glycoprotein</keyword>
<accession>A0ABD2VFA6</accession>
<evidence type="ECO:0000256" key="10">
    <source>
        <dbReference type="ARBA" id="ARBA00023180"/>
    </source>
</evidence>
<dbReference type="PANTHER" id="PTHR48061">
    <property type="entry name" value="LEUCINE-RICH REPEAT RECEPTOR PROTEIN KINASE EMS1-LIKE-RELATED"/>
    <property type="match status" value="1"/>
</dbReference>
<organism evidence="14 15">
    <name type="scientific">Solanum stoloniferum</name>
    <dbReference type="NCBI Taxonomy" id="62892"/>
    <lineage>
        <taxon>Eukaryota</taxon>
        <taxon>Viridiplantae</taxon>
        <taxon>Streptophyta</taxon>
        <taxon>Embryophyta</taxon>
        <taxon>Tracheophyta</taxon>
        <taxon>Spermatophyta</taxon>
        <taxon>Magnoliopsida</taxon>
        <taxon>eudicotyledons</taxon>
        <taxon>Gunneridae</taxon>
        <taxon>Pentapetalae</taxon>
        <taxon>asterids</taxon>
        <taxon>lamiids</taxon>
        <taxon>Solanales</taxon>
        <taxon>Solanaceae</taxon>
        <taxon>Solanoideae</taxon>
        <taxon>Solaneae</taxon>
        <taxon>Solanum</taxon>
    </lineage>
</organism>
<name>A0ABD2VFA6_9SOLN</name>
<dbReference type="PROSITE" id="PS51450">
    <property type="entry name" value="LRR"/>
    <property type="match status" value="1"/>
</dbReference>
<keyword evidence="4" id="KW-0433">Leucine-rich repeat</keyword>
<evidence type="ECO:0000256" key="7">
    <source>
        <dbReference type="ARBA" id="ARBA00022737"/>
    </source>
</evidence>
<dbReference type="InterPro" id="IPR032675">
    <property type="entry name" value="LRR_dom_sf"/>
</dbReference>
<evidence type="ECO:0000313" key="15">
    <source>
        <dbReference type="Proteomes" id="UP001627284"/>
    </source>
</evidence>
<evidence type="ECO:0000256" key="9">
    <source>
        <dbReference type="ARBA" id="ARBA00023136"/>
    </source>
</evidence>
<keyword evidence="9 11" id="KW-0472">Membrane</keyword>
<dbReference type="FunFam" id="3.80.10.10:FF:000095">
    <property type="entry name" value="LRR receptor-like serine/threonine-protein kinase GSO1"/>
    <property type="match status" value="2"/>
</dbReference>
<dbReference type="SMART" id="SM00369">
    <property type="entry name" value="LRR_TYP"/>
    <property type="match status" value="7"/>
</dbReference>
<evidence type="ECO:0000256" key="1">
    <source>
        <dbReference type="ARBA" id="ARBA00004251"/>
    </source>
</evidence>
<dbReference type="FunFam" id="3.80.10.10:FF:000111">
    <property type="entry name" value="LRR receptor-like serine/threonine-protein kinase ERECTA"/>
    <property type="match status" value="1"/>
</dbReference>
<reference evidence="14 15" key="1">
    <citation type="submission" date="2024-05" db="EMBL/GenBank/DDBJ databases">
        <title>De novo assembly of an allotetraploid wild potato.</title>
        <authorList>
            <person name="Hosaka A.J."/>
        </authorList>
    </citation>
    <scope>NUCLEOTIDE SEQUENCE [LARGE SCALE GENOMIC DNA]</scope>
    <source>
        <tissue evidence="14">Young leaves</tissue>
    </source>
</reference>
<keyword evidence="6 12" id="KW-0732">Signal</keyword>
<dbReference type="PANTHER" id="PTHR48061:SF10">
    <property type="entry name" value="LEUCINE-RICH REPEAT-CONTAINING N-TERMINAL PLANT-TYPE DOMAIN-CONTAINING PROTEIN"/>
    <property type="match status" value="1"/>
</dbReference>
<dbReference type="InterPro" id="IPR001611">
    <property type="entry name" value="Leu-rich_rpt"/>
</dbReference>
<keyword evidence="5 11" id="KW-0812">Transmembrane</keyword>
<evidence type="ECO:0000256" key="6">
    <source>
        <dbReference type="ARBA" id="ARBA00022729"/>
    </source>
</evidence>
<dbReference type="PRINTS" id="PR00019">
    <property type="entry name" value="LEURICHRPT"/>
</dbReference>
<protein>
    <recommendedName>
        <fullName evidence="13">Leucine-rich repeat-containing N-terminal plant-type domain-containing protein</fullName>
    </recommendedName>
</protein>
<dbReference type="AlphaFoldDB" id="A0ABD2VFA6"/>
<dbReference type="Pfam" id="PF00560">
    <property type="entry name" value="LRR_1"/>
    <property type="match status" value="2"/>
</dbReference>
<dbReference type="GO" id="GO:0050832">
    <property type="term" value="P:defense response to fungus"/>
    <property type="evidence" value="ECO:0007669"/>
    <property type="project" value="UniProtKB-ARBA"/>
</dbReference>
<evidence type="ECO:0000256" key="12">
    <source>
        <dbReference type="SAM" id="SignalP"/>
    </source>
</evidence>
<dbReference type="Pfam" id="PF13855">
    <property type="entry name" value="LRR_8"/>
    <property type="match status" value="4"/>
</dbReference>
<gene>
    <name evidence="14" type="ORF">AABB24_000263</name>
</gene>
<evidence type="ECO:0000256" key="4">
    <source>
        <dbReference type="ARBA" id="ARBA00022614"/>
    </source>
</evidence>